<evidence type="ECO:0000313" key="1">
    <source>
        <dbReference type="EMBL" id="KKM80219.1"/>
    </source>
</evidence>
<accession>A0A0F9KD79</accession>
<protein>
    <submittedName>
        <fullName evidence="1">Uncharacterized protein</fullName>
    </submittedName>
</protein>
<comment type="caution">
    <text evidence="1">The sequence shown here is derived from an EMBL/GenBank/DDBJ whole genome shotgun (WGS) entry which is preliminary data.</text>
</comment>
<proteinExistence type="predicted"/>
<sequence length="97" mass="11069">MTVPKSAIVYKEFYNKNRGLPEPIWGEKLPQSNCDYPCQCPTCGSPDMYYSGTPDNPEEVSSDVRCGHCGHITDYYEAFKQRIYHSTDTLREVVGRP</sequence>
<name>A0A0F9KD79_9ZZZZ</name>
<dbReference type="AlphaFoldDB" id="A0A0F9KD79"/>
<organism evidence="1">
    <name type="scientific">marine sediment metagenome</name>
    <dbReference type="NCBI Taxonomy" id="412755"/>
    <lineage>
        <taxon>unclassified sequences</taxon>
        <taxon>metagenomes</taxon>
        <taxon>ecological metagenomes</taxon>
    </lineage>
</organism>
<reference evidence="1" key="1">
    <citation type="journal article" date="2015" name="Nature">
        <title>Complex archaea that bridge the gap between prokaryotes and eukaryotes.</title>
        <authorList>
            <person name="Spang A."/>
            <person name="Saw J.H."/>
            <person name="Jorgensen S.L."/>
            <person name="Zaremba-Niedzwiedzka K."/>
            <person name="Martijn J."/>
            <person name="Lind A.E."/>
            <person name="van Eijk R."/>
            <person name="Schleper C."/>
            <person name="Guy L."/>
            <person name="Ettema T.J."/>
        </authorList>
    </citation>
    <scope>NUCLEOTIDE SEQUENCE</scope>
</reference>
<gene>
    <name evidence="1" type="ORF">LCGC14_1342020</name>
</gene>
<dbReference type="EMBL" id="LAZR01008216">
    <property type="protein sequence ID" value="KKM80219.1"/>
    <property type="molecule type" value="Genomic_DNA"/>
</dbReference>